<dbReference type="OrthoDB" id="4703at2759"/>
<comment type="caution">
    <text evidence="5">The sequence shown here is derived from an EMBL/GenBank/DDBJ whole genome shotgun (WGS) entry which is preliminary data.</text>
</comment>
<keyword evidence="2" id="KW-0804">Transcription</keyword>
<reference evidence="5 6" key="1">
    <citation type="submission" date="2021-08" db="EMBL/GenBank/DDBJ databases">
        <title>Draft Genome Sequence of Phanerochaete sordida strain YK-624.</title>
        <authorList>
            <person name="Mori T."/>
            <person name="Dohra H."/>
            <person name="Suzuki T."/>
            <person name="Kawagishi H."/>
            <person name="Hirai H."/>
        </authorList>
    </citation>
    <scope>NUCLEOTIDE SEQUENCE [LARGE SCALE GENOMIC DNA]</scope>
    <source>
        <strain evidence="5 6">YK-624</strain>
    </source>
</reference>
<dbReference type="GO" id="GO:0005634">
    <property type="term" value="C:nucleus"/>
    <property type="evidence" value="ECO:0007669"/>
    <property type="project" value="UniProtKB-SubCell"/>
</dbReference>
<dbReference type="SUPFAM" id="SSF50978">
    <property type="entry name" value="WD40 repeat-like"/>
    <property type="match status" value="1"/>
</dbReference>
<dbReference type="GO" id="GO:0006383">
    <property type="term" value="P:transcription by RNA polymerase III"/>
    <property type="evidence" value="ECO:0007669"/>
    <property type="project" value="TreeGrafter"/>
</dbReference>
<dbReference type="InterPro" id="IPR015943">
    <property type="entry name" value="WD40/YVTN_repeat-like_dom_sf"/>
</dbReference>
<dbReference type="InterPro" id="IPR036322">
    <property type="entry name" value="WD40_repeat_dom_sf"/>
</dbReference>
<keyword evidence="3" id="KW-0539">Nucleus</keyword>
<evidence type="ECO:0000313" key="5">
    <source>
        <dbReference type="EMBL" id="GJE90687.1"/>
    </source>
</evidence>
<evidence type="ECO:0000256" key="2">
    <source>
        <dbReference type="ARBA" id="ARBA00023163"/>
    </source>
</evidence>
<evidence type="ECO:0008006" key="7">
    <source>
        <dbReference type="Google" id="ProtNLM"/>
    </source>
</evidence>
<dbReference type="PANTHER" id="PTHR15052">
    <property type="entry name" value="RNA POLYMERASE III TRANSCRIPTION INITIATION FACTOR COMPLEX SUBUNIT"/>
    <property type="match status" value="1"/>
</dbReference>
<dbReference type="GO" id="GO:0000127">
    <property type="term" value="C:transcription factor TFIIIC complex"/>
    <property type="evidence" value="ECO:0007669"/>
    <property type="project" value="TreeGrafter"/>
</dbReference>
<feature type="compositionally biased region" description="Acidic residues" evidence="4">
    <location>
        <begin position="54"/>
        <end position="74"/>
    </location>
</feature>
<dbReference type="AlphaFoldDB" id="A0A9P3LE76"/>
<evidence type="ECO:0000313" key="6">
    <source>
        <dbReference type="Proteomes" id="UP000703269"/>
    </source>
</evidence>
<gene>
    <name evidence="5" type="ORF">PsYK624_068310</name>
</gene>
<keyword evidence="6" id="KW-1185">Reference proteome</keyword>
<evidence type="ECO:0000256" key="1">
    <source>
        <dbReference type="ARBA" id="ARBA00004123"/>
    </source>
</evidence>
<sequence length="750" mass="82474">MPRQLRQRTSRPNYAALLRFDDEDDEGGPSNMAPPIDDDAESGSDFTPAPEGDKPEEESADDELDADADADDDEKMSVVPASEDEGSIIASQPVSKIQKKAPKKRVSLAPGISVRQQSTANSTLPNTHHRHRALPLYHRAEGARAERLASAPSPFTVPPVIATTAYSEQPAEPRVPKAWSYNVGPGPLWDLMEDRGFFKEAPFDEDERESVRRPRVHERIKIKHETVRRLSDEEATVYQTKGQIKCSFGRYPDQEQLDVKVFDTIRMDKYFPEDVSHVFSAGAPVWALDWCPVTPDGRDAIQQRQYLAVGPLPSHDYVPRIGVKRCSPACIQIWSVNPTPVSEGASAANGRGKKHDPGFMRCDMVLCIDSGPAYELKWCPLPSHDLLQPSGDPPEPPRKLGLLAGTFEDGSLCVYAVPYPPDVSGETEQNSGPVYVKISEPLLRIALEDTVCWSLDWANSEVLAIGCTNGNIAVYNIVDAINSKDPLPSHFYSAHQSAIRAVTWVRTPTYDADGEVTADDPTVIISAGYDGVQHAVDLRCPSGNDISRTRDAINLVRFSTYCGGHISVDQGYLKAISLSPVLLNKGHTILDPEGPVWDVGASDYHPQVAAAVADGSVITTNTMRNTRRGGSVPFLSHTIYQLDYNRKTGEYRMVDHLKPKEVPRIGGKSREPPKASGAWSPEVSITRVAWNQGNGLANACWLASATASGLCRVDWLSGKWLQDKLPYRSIEGIRGEVEVEDESDDDDDDY</sequence>
<dbReference type="Gene3D" id="2.130.10.10">
    <property type="entry name" value="YVTN repeat-like/Quinoprotein amine dehydrogenase"/>
    <property type="match status" value="1"/>
</dbReference>
<evidence type="ECO:0000256" key="4">
    <source>
        <dbReference type="SAM" id="MobiDB-lite"/>
    </source>
</evidence>
<comment type="subcellular location">
    <subcellularLocation>
        <location evidence="1">Nucleus</location>
    </subcellularLocation>
</comment>
<protein>
    <recommendedName>
        <fullName evidence="7">WD40 repeat-like protein</fullName>
    </recommendedName>
</protein>
<dbReference type="InterPro" id="IPR052416">
    <property type="entry name" value="GTF3C_component"/>
</dbReference>
<accession>A0A9P3LE76</accession>
<evidence type="ECO:0000256" key="3">
    <source>
        <dbReference type="ARBA" id="ARBA00023242"/>
    </source>
</evidence>
<name>A0A9P3LE76_9APHY</name>
<dbReference type="Proteomes" id="UP000703269">
    <property type="component" value="Unassembled WGS sequence"/>
</dbReference>
<organism evidence="5 6">
    <name type="scientific">Phanerochaete sordida</name>
    <dbReference type="NCBI Taxonomy" id="48140"/>
    <lineage>
        <taxon>Eukaryota</taxon>
        <taxon>Fungi</taxon>
        <taxon>Dikarya</taxon>
        <taxon>Basidiomycota</taxon>
        <taxon>Agaricomycotina</taxon>
        <taxon>Agaricomycetes</taxon>
        <taxon>Polyporales</taxon>
        <taxon>Phanerochaetaceae</taxon>
        <taxon>Phanerochaete</taxon>
    </lineage>
</organism>
<dbReference type="PANTHER" id="PTHR15052:SF2">
    <property type="entry name" value="GENERAL TRANSCRIPTION FACTOR 3C POLYPEPTIDE 2"/>
    <property type="match status" value="1"/>
</dbReference>
<dbReference type="EMBL" id="BPQB01000018">
    <property type="protein sequence ID" value="GJE90687.1"/>
    <property type="molecule type" value="Genomic_DNA"/>
</dbReference>
<proteinExistence type="predicted"/>
<feature type="region of interest" description="Disordered" evidence="4">
    <location>
        <begin position="1"/>
        <end position="85"/>
    </location>
</feature>